<dbReference type="PANTHER" id="PTHR43133:SF57">
    <property type="entry name" value="RNA POLYMERASE SIGMA-70 FACTOR"/>
    <property type="match status" value="1"/>
</dbReference>
<dbReference type="InterPro" id="IPR013324">
    <property type="entry name" value="RNA_pol_sigma_r3/r4-like"/>
</dbReference>
<evidence type="ECO:0000313" key="10">
    <source>
        <dbReference type="Proteomes" id="UP001165079"/>
    </source>
</evidence>
<comment type="similarity">
    <text evidence="1">Belongs to the sigma-70 factor family. ECF subfamily.</text>
</comment>
<dbReference type="PANTHER" id="PTHR43133">
    <property type="entry name" value="RNA POLYMERASE ECF-TYPE SIGMA FACTO"/>
    <property type="match status" value="1"/>
</dbReference>
<feature type="domain" description="RNA polymerase sigma-70 region 2" evidence="7">
    <location>
        <begin position="61"/>
        <end position="128"/>
    </location>
</feature>
<evidence type="ECO:0000259" key="7">
    <source>
        <dbReference type="Pfam" id="PF04542"/>
    </source>
</evidence>
<dbReference type="Gene3D" id="1.10.1740.10">
    <property type="match status" value="1"/>
</dbReference>
<evidence type="ECO:0000256" key="2">
    <source>
        <dbReference type="ARBA" id="ARBA00023015"/>
    </source>
</evidence>
<proteinExistence type="inferred from homology"/>
<dbReference type="InterPro" id="IPR007627">
    <property type="entry name" value="RNA_pol_sigma70_r2"/>
</dbReference>
<dbReference type="GO" id="GO:0016987">
    <property type="term" value="F:sigma factor activity"/>
    <property type="evidence" value="ECO:0007669"/>
    <property type="project" value="UniProtKB-KW"/>
</dbReference>
<keyword evidence="5" id="KW-0804">Transcription</keyword>
<dbReference type="SUPFAM" id="SSF88946">
    <property type="entry name" value="Sigma2 domain of RNA polymerase sigma factors"/>
    <property type="match status" value="1"/>
</dbReference>
<dbReference type="NCBIfam" id="TIGR02937">
    <property type="entry name" value="sigma70-ECF"/>
    <property type="match status" value="1"/>
</dbReference>
<evidence type="ECO:0000256" key="3">
    <source>
        <dbReference type="ARBA" id="ARBA00023082"/>
    </source>
</evidence>
<dbReference type="EMBL" id="BSTX01000002">
    <property type="protein sequence ID" value="GLZ78176.1"/>
    <property type="molecule type" value="Genomic_DNA"/>
</dbReference>
<dbReference type="InterPro" id="IPR039425">
    <property type="entry name" value="RNA_pol_sigma-70-like"/>
</dbReference>
<dbReference type="Proteomes" id="UP001165079">
    <property type="component" value="Unassembled WGS sequence"/>
</dbReference>
<keyword evidence="10" id="KW-1185">Reference proteome</keyword>
<accession>A0A9W6SP55</accession>
<dbReference type="GO" id="GO:0003677">
    <property type="term" value="F:DNA binding"/>
    <property type="evidence" value="ECO:0007669"/>
    <property type="project" value="UniProtKB-KW"/>
</dbReference>
<dbReference type="InterPro" id="IPR036388">
    <property type="entry name" value="WH-like_DNA-bd_sf"/>
</dbReference>
<evidence type="ECO:0000313" key="9">
    <source>
        <dbReference type="EMBL" id="GLZ78176.1"/>
    </source>
</evidence>
<organism evidence="9 10">
    <name type="scientific">Actinorhabdospora filicis</name>
    <dbReference type="NCBI Taxonomy" id="1785913"/>
    <lineage>
        <taxon>Bacteria</taxon>
        <taxon>Bacillati</taxon>
        <taxon>Actinomycetota</taxon>
        <taxon>Actinomycetes</taxon>
        <taxon>Micromonosporales</taxon>
        <taxon>Micromonosporaceae</taxon>
        <taxon>Actinorhabdospora</taxon>
    </lineage>
</organism>
<keyword evidence="2" id="KW-0805">Transcription regulation</keyword>
<dbReference type="CDD" id="cd06171">
    <property type="entry name" value="Sigma70_r4"/>
    <property type="match status" value="1"/>
</dbReference>
<feature type="region of interest" description="Disordered" evidence="6">
    <location>
        <begin position="1"/>
        <end position="20"/>
    </location>
</feature>
<gene>
    <name evidence="9" type="ORF">Afil01_29830</name>
</gene>
<evidence type="ECO:0000256" key="6">
    <source>
        <dbReference type="SAM" id="MobiDB-lite"/>
    </source>
</evidence>
<dbReference type="InterPro" id="IPR014284">
    <property type="entry name" value="RNA_pol_sigma-70_dom"/>
</dbReference>
<keyword evidence="3" id="KW-0731">Sigma factor</keyword>
<feature type="compositionally biased region" description="Basic residues" evidence="6">
    <location>
        <begin position="1"/>
        <end position="11"/>
    </location>
</feature>
<evidence type="ECO:0000256" key="5">
    <source>
        <dbReference type="ARBA" id="ARBA00023163"/>
    </source>
</evidence>
<sequence>MDVTVHKRPNRTRAERLRPPRPRARFAAFATAPAPDTTEITSPPVAVARAKNGSSEAFSEIYAQNVDQVRRVLRNRMSGPALKDLDDLVQEVFTRAWKAISGFEWQGKDIGAWLTVIACNLVRDHHKSAFSRHVTLSHEPVSPQRPCQEPSPHERFVQSTDRAALSAAFAELTARQRECLFLRFYADMSVGETGEVMGLTNGAVKALHYRAIQALARLIPADHAPDES</sequence>
<dbReference type="GO" id="GO:0006352">
    <property type="term" value="P:DNA-templated transcription initiation"/>
    <property type="evidence" value="ECO:0007669"/>
    <property type="project" value="InterPro"/>
</dbReference>
<protein>
    <submittedName>
        <fullName evidence="9">RNA polymerase sigma factor</fullName>
    </submittedName>
</protein>
<evidence type="ECO:0000256" key="1">
    <source>
        <dbReference type="ARBA" id="ARBA00010641"/>
    </source>
</evidence>
<dbReference type="Gene3D" id="1.10.10.10">
    <property type="entry name" value="Winged helix-like DNA-binding domain superfamily/Winged helix DNA-binding domain"/>
    <property type="match status" value="1"/>
</dbReference>
<evidence type="ECO:0000256" key="4">
    <source>
        <dbReference type="ARBA" id="ARBA00023125"/>
    </source>
</evidence>
<keyword evidence="4" id="KW-0238">DNA-binding</keyword>
<dbReference type="Pfam" id="PF04542">
    <property type="entry name" value="Sigma70_r2"/>
    <property type="match status" value="1"/>
</dbReference>
<reference evidence="9" key="1">
    <citation type="submission" date="2023-03" db="EMBL/GenBank/DDBJ databases">
        <title>Actinorhabdospora filicis NBRC 111898.</title>
        <authorList>
            <person name="Ichikawa N."/>
            <person name="Sato H."/>
            <person name="Tonouchi N."/>
        </authorList>
    </citation>
    <scope>NUCLEOTIDE SEQUENCE</scope>
    <source>
        <strain evidence="9">NBRC 111898</strain>
    </source>
</reference>
<dbReference type="Pfam" id="PF04545">
    <property type="entry name" value="Sigma70_r4"/>
    <property type="match status" value="1"/>
</dbReference>
<dbReference type="InterPro" id="IPR013325">
    <property type="entry name" value="RNA_pol_sigma_r2"/>
</dbReference>
<dbReference type="RefSeq" id="WP_285663348.1">
    <property type="nucleotide sequence ID" value="NZ_BSTX01000002.1"/>
</dbReference>
<dbReference type="SUPFAM" id="SSF88659">
    <property type="entry name" value="Sigma3 and sigma4 domains of RNA polymerase sigma factors"/>
    <property type="match status" value="1"/>
</dbReference>
<dbReference type="AlphaFoldDB" id="A0A9W6SP55"/>
<dbReference type="InterPro" id="IPR007630">
    <property type="entry name" value="RNA_pol_sigma70_r4"/>
</dbReference>
<feature type="domain" description="RNA polymerase sigma-70 region 4" evidence="8">
    <location>
        <begin position="168"/>
        <end position="215"/>
    </location>
</feature>
<evidence type="ECO:0000259" key="8">
    <source>
        <dbReference type="Pfam" id="PF04545"/>
    </source>
</evidence>
<comment type="caution">
    <text evidence="9">The sequence shown here is derived from an EMBL/GenBank/DDBJ whole genome shotgun (WGS) entry which is preliminary data.</text>
</comment>
<name>A0A9W6SP55_9ACTN</name>